<feature type="compositionally biased region" description="Polar residues" evidence="1">
    <location>
        <begin position="46"/>
        <end position="56"/>
    </location>
</feature>
<name>A0A811UY85_CERCA</name>
<dbReference type="AlphaFoldDB" id="A0A811UY85"/>
<protein>
    <submittedName>
        <fullName evidence="2">(Mediterranean fruit fly) hypothetical protein</fullName>
    </submittedName>
</protein>
<evidence type="ECO:0000313" key="3">
    <source>
        <dbReference type="Proteomes" id="UP000606786"/>
    </source>
</evidence>
<feature type="region of interest" description="Disordered" evidence="1">
    <location>
        <begin position="310"/>
        <end position="339"/>
    </location>
</feature>
<reference evidence="2" key="1">
    <citation type="submission" date="2020-11" db="EMBL/GenBank/DDBJ databases">
        <authorList>
            <person name="Whitehead M."/>
        </authorList>
    </citation>
    <scope>NUCLEOTIDE SEQUENCE</scope>
    <source>
        <strain evidence="2">EGII</strain>
    </source>
</reference>
<organism evidence="2 3">
    <name type="scientific">Ceratitis capitata</name>
    <name type="common">Mediterranean fruit fly</name>
    <name type="synonym">Tephritis capitata</name>
    <dbReference type="NCBI Taxonomy" id="7213"/>
    <lineage>
        <taxon>Eukaryota</taxon>
        <taxon>Metazoa</taxon>
        <taxon>Ecdysozoa</taxon>
        <taxon>Arthropoda</taxon>
        <taxon>Hexapoda</taxon>
        <taxon>Insecta</taxon>
        <taxon>Pterygota</taxon>
        <taxon>Neoptera</taxon>
        <taxon>Endopterygota</taxon>
        <taxon>Diptera</taxon>
        <taxon>Brachycera</taxon>
        <taxon>Muscomorpha</taxon>
        <taxon>Tephritoidea</taxon>
        <taxon>Tephritidae</taxon>
        <taxon>Ceratitis</taxon>
        <taxon>Ceratitis</taxon>
    </lineage>
</organism>
<sequence>MTEPTYTGTGEIMDNQETQSAKNIKSLPDIVIRSSTIEVFKESLVFTESSENSSGTPEKKDFDVTPPPPPPPTPVQERYSNRCVDVVKSNTVMQFNIMQESNIAYDEGVKFVDKKATGKTATVDIGNNNTLPLENMGSVRIEMLGNDGTVTSEMHPLEKAKDDAMHHTNILKVLAEAAPSHTDDEALKIPMIQDDSMSFSTENHPPTLAIVEYHSAFETCAKNLTIANEPIPLPPPTQSNQISLPTDTFCGNKLKAQVNTDTQINQHQHENEALSLNMQPSRSSTPCTRQTLSCSIASCDLDLISEQVSPLSESDEGKAPIIVSKQQTQRNALSKSKSAPVISERADDTNICKSKSMERSFIIVARIYYIYATIY</sequence>
<proteinExistence type="predicted"/>
<feature type="compositionally biased region" description="Pro residues" evidence="1">
    <location>
        <begin position="65"/>
        <end position="74"/>
    </location>
</feature>
<gene>
    <name evidence="2" type="ORF">CCAP1982_LOCUS10531</name>
</gene>
<feature type="compositionally biased region" description="Polar residues" evidence="1">
    <location>
        <begin position="324"/>
        <end position="337"/>
    </location>
</feature>
<accession>A0A811UY85</accession>
<dbReference type="EMBL" id="CAJHJT010000023">
    <property type="protein sequence ID" value="CAD7002043.1"/>
    <property type="molecule type" value="Genomic_DNA"/>
</dbReference>
<keyword evidence="3" id="KW-1185">Reference proteome</keyword>
<feature type="region of interest" description="Disordered" evidence="1">
    <location>
        <begin position="46"/>
        <end position="77"/>
    </location>
</feature>
<dbReference type="OrthoDB" id="8916892at2759"/>
<comment type="caution">
    <text evidence="2">The sequence shown here is derived from an EMBL/GenBank/DDBJ whole genome shotgun (WGS) entry which is preliminary data.</text>
</comment>
<dbReference type="Proteomes" id="UP000606786">
    <property type="component" value="Unassembled WGS sequence"/>
</dbReference>
<feature type="region of interest" description="Disordered" evidence="1">
    <location>
        <begin position="1"/>
        <end position="20"/>
    </location>
</feature>
<evidence type="ECO:0000256" key="1">
    <source>
        <dbReference type="SAM" id="MobiDB-lite"/>
    </source>
</evidence>
<evidence type="ECO:0000313" key="2">
    <source>
        <dbReference type="EMBL" id="CAD7002043.1"/>
    </source>
</evidence>